<protein>
    <recommendedName>
        <fullName evidence="2">DUF7054 domain-containing protein</fullName>
    </recommendedName>
</protein>
<feature type="compositionally biased region" description="Basic and acidic residues" evidence="1">
    <location>
        <begin position="20"/>
        <end position="31"/>
    </location>
</feature>
<evidence type="ECO:0000313" key="4">
    <source>
        <dbReference type="Proteomes" id="UP000236161"/>
    </source>
</evidence>
<evidence type="ECO:0000256" key="1">
    <source>
        <dbReference type="SAM" id="MobiDB-lite"/>
    </source>
</evidence>
<accession>A0A2I0B0H4</accession>
<dbReference type="InterPro" id="IPR040358">
    <property type="entry name" value="At4g22758-like"/>
</dbReference>
<dbReference type="OrthoDB" id="1919859at2759"/>
<keyword evidence="4" id="KW-1185">Reference proteome</keyword>
<proteinExistence type="predicted"/>
<dbReference type="STRING" id="1088818.A0A2I0B0H4"/>
<name>A0A2I0B0H4_9ASPA</name>
<sequence length="155" mass="16765">MALQIPHHAAQIRKGTQKIQKPEKKSDGKKAESGRILITVTVLGSAGPIRFVVREDELVAAVMGTTLKTYAREGRRPVLGSDLNSFVLYHAFDGSNALSPMEPIGSFGSRNFLLCKKQGLLTGDGSATPAREIGKKGTCSWKAWLNRSLTLISSQ</sequence>
<gene>
    <name evidence="3" type="ORF">AXF42_Ash006199</name>
</gene>
<feature type="domain" description="DUF7054" evidence="2">
    <location>
        <begin position="34"/>
        <end position="115"/>
    </location>
</feature>
<dbReference type="AlphaFoldDB" id="A0A2I0B0H4"/>
<dbReference type="InterPro" id="IPR055482">
    <property type="entry name" value="DUF7054"/>
</dbReference>
<dbReference type="Pfam" id="PF23156">
    <property type="entry name" value="DUF7054"/>
    <property type="match status" value="1"/>
</dbReference>
<dbReference type="PANTHER" id="PTHR33270:SF18">
    <property type="entry name" value="OS02G0324700 PROTEIN"/>
    <property type="match status" value="1"/>
</dbReference>
<dbReference type="EMBL" id="KZ451932">
    <property type="protein sequence ID" value="PKA61302.1"/>
    <property type="molecule type" value="Genomic_DNA"/>
</dbReference>
<feature type="region of interest" description="Disordered" evidence="1">
    <location>
        <begin position="1"/>
        <end position="31"/>
    </location>
</feature>
<dbReference type="PANTHER" id="PTHR33270">
    <property type="entry name" value="BNAC05G50380D PROTEIN"/>
    <property type="match status" value="1"/>
</dbReference>
<evidence type="ECO:0000259" key="2">
    <source>
        <dbReference type="Pfam" id="PF23156"/>
    </source>
</evidence>
<evidence type="ECO:0000313" key="3">
    <source>
        <dbReference type="EMBL" id="PKA61302.1"/>
    </source>
</evidence>
<dbReference type="Proteomes" id="UP000236161">
    <property type="component" value="Unassembled WGS sequence"/>
</dbReference>
<reference evidence="3 4" key="1">
    <citation type="journal article" date="2017" name="Nature">
        <title>The Apostasia genome and the evolution of orchids.</title>
        <authorList>
            <person name="Zhang G.Q."/>
            <person name="Liu K.W."/>
            <person name="Li Z."/>
            <person name="Lohaus R."/>
            <person name="Hsiao Y.Y."/>
            <person name="Niu S.C."/>
            <person name="Wang J.Y."/>
            <person name="Lin Y.C."/>
            <person name="Xu Q."/>
            <person name="Chen L.J."/>
            <person name="Yoshida K."/>
            <person name="Fujiwara S."/>
            <person name="Wang Z.W."/>
            <person name="Zhang Y.Q."/>
            <person name="Mitsuda N."/>
            <person name="Wang M."/>
            <person name="Liu G.H."/>
            <person name="Pecoraro L."/>
            <person name="Huang H.X."/>
            <person name="Xiao X.J."/>
            <person name="Lin M."/>
            <person name="Wu X.Y."/>
            <person name="Wu W.L."/>
            <person name="Chen Y.Y."/>
            <person name="Chang S.B."/>
            <person name="Sakamoto S."/>
            <person name="Ohme-Takagi M."/>
            <person name="Yagi M."/>
            <person name="Zeng S.J."/>
            <person name="Shen C.Y."/>
            <person name="Yeh C.M."/>
            <person name="Luo Y.B."/>
            <person name="Tsai W.C."/>
            <person name="Van de Peer Y."/>
            <person name="Liu Z.J."/>
        </authorList>
    </citation>
    <scope>NUCLEOTIDE SEQUENCE [LARGE SCALE GENOMIC DNA]</scope>
    <source>
        <strain evidence="4">cv. Shenzhen</strain>
        <tissue evidence="3">Stem</tissue>
    </source>
</reference>
<organism evidence="3 4">
    <name type="scientific">Apostasia shenzhenica</name>
    <dbReference type="NCBI Taxonomy" id="1088818"/>
    <lineage>
        <taxon>Eukaryota</taxon>
        <taxon>Viridiplantae</taxon>
        <taxon>Streptophyta</taxon>
        <taxon>Embryophyta</taxon>
        <taxon>Tracheophyta</taxon>
        <taxon>Spermatophyta</taxon>
        <taxon>Magnoliopsida</taxon>
        <taxon>Liliopsida</taxon>
        <taxon>Asparagales</taxon>
        <taxon>Orchidaceae</taxon>
        <taxon>Apostasioideae</taxon>
        <taxon>Apostasia</taxon>
    </lineage>
</organism>